<dbReference type="AlphaFoldDB" id="A0A1L3SU84"/>
<dbReference type="KEGG" id="meso:BSQ44_17540"/>
<organism evidence="1 2">
    <name type="scientific">Aquibium oceanicum</name>
    <dbReference type="NCBI Taxonomy" id="1670800"/>
    <lineage>
        <taxon>Bacteria</taxon>
        <taxon>Pseudomonadati</taxon>
        <taxon>Pseudomonadota</taxon>
        <taxon>Alphaproteobacteria</taxon>
        <taxon>Hyphomicrobiales</taxon>
        <taxon>Phyllobacteriaceae</taxon>
        <taxon>Aquibium</taxon>
    </lineage>
</organism>
<dbReference type="OrthoDB" id="7875042at2"/>
<reference evidence="2" key="1">
    <citation type="submission" date="2016-11" db="EMBL/GenBank/DDBJ databases">
        <title>Mesorhizobium oceanicum sp. nov., isolated from deep seawater in South China Sea.</title>
        <authorList>
            <person name="Fu G.-Y."/>
        </authorList>
    </citation>
    <scope>NUCLEOTIDE SEQUENCE [LARGE SCALE GENOMIC DNA]</scope>
    <source>
        <strain evidence="2">B7</strain>
    </source>
</reference>
<name>A0A1L3SU84_9HYPH</name>
<protein>
    <submittedName>
        <fullName evidence="1">Uncharacterized protein</fullName>
    </submittedName>
</protein>
<dbReference type="Proteomes" id="UP000182840">
    <property type="component" value="Chromosome"/>
</dbReference>
<proteinExistence type="predicted"/>
<sequence>MLMRARRNAKKTLLELRNASARPSVLDQGVDDGIVVSRENWVHMWLDMRHVVHASGGMISAFRGVSFEGQPMWMVRHIDKALGYHSLAPDAGSAIIEAEAAWEERKRVRRRWREVESLARDLLLGRVSLRITIEMPTNPRSARRASGRSCPASAWVASAAFLAAPSRCS</sequence>
<keyword evidence="2" id="KW-1185">Reference proteome</keyword>
<dbReference type="RefSeq" id="WP_072606436.1">
    <property type="nucleotide sequence ID" value="NZ_CP018171.1"/>
</dbReference>
<evidence type="ECO:0000313" key="1">
    <source>
        <dbReference type="EMBL" id="APH72966.1"/>
    </source>
</evidence>
<evidence type="ECO:0000313" key="2">
    <source>
        <dbReference type="Proteomes" id="UP000182840"/>
    </source>
</evidence>
<gene>
    <name evidence="1" type="ORF">BSQ44_17540</name>
</gene>
<dbReference type="EMBL" id="CP018171">
    <property type="protein sequence ID" value="APH72966.1"/>
    <property type="molecule type" value="Genomic_DNA"/>
</dbReference>
<accession>A0A1L3SU84</accession>